<feature type="region of interest" description="Disordered" evidence="1">
    <location>
        <begin position="58"/>
        <end position="90"/>
    </location>
</feature>
<dbReference type="AlphaFoldDB" id="A0A4V6WNU5"/>
<dbReference type="EMBL" id="RWIC01001970">
    <property type="protein sequence ID" value="TKC34260.1"/>
    <property type="molecule type" value="Genomic_DNA"/>
</dbReference>
<evidence type="ECO:0000313" key="2">
    <source>
        <dbReference type="EMBL" id="TKC34260.1"/>
    </source>
</evidence>
<feature type="non-terminal residue" evidence="2">
    <location>
        <position position="1"/>
    </location>
</feature>
<gene>
    <name evidence="2" type="ORF">EI555_011610</name>
</gene>
<reference evidence="3" key="1">
    <citation type="journal article" date="2019" name="IScience">
        <title>Narwhal Genome Reveals Long-Term Low Genetic Diversity despite Current Large Abundance Size.</title>
        <authorList>
            <person name="Westbury M.V."/>
            <person name="Petersen B."/>
            <person name="Garde E."/>
            <person name="Heide-Jorgensen M.P."/>
            <person name="Lorenzen E.D."/>
        </authorList>
    </citation>
    <scope>NUCLEOTIDE SEQUENCE [LARGE SCALE GENOMIC DNA]</scope>
</reference>
<comment type="caution">
    <text evidence="2">The sequence shown here is derived from an EMBL/GenBank/DDBJ whole genome shotgun (WGS) entry which is preliminary data.</text>
</comment>
<feature type="compositionally biased region" description="Basic and acidic residues" evidence="1">
    <location>
        <begin position="7"/>
        <end position="20"/>
    </location>
</feature>
<accession>A0A4V6WNU5</accession>
<organism evidence="2 3">
    <name type="scientific">Monodon monoceros</name>
    <name type="common">Narwhal</name>
    <name type="synonym">Ceratodon monodon</name>
    <dbReference type="NCBI Taxonomy" id="40151"/>
    <lineage>
        <taxon>Eukaryota</taxon>
        <taxon>Metazoa</taxon>
        <taxon>Chordata</taxon>
        <taxon>Craniata</taxon>
        <taxon>Vertebrata</taxon>
        <taxon>Euteleostomi</taxon>
        <taxon>Mammalia</taxon>
        <taxon>Eutheria</taxon>
        <taxon>Laurasiatheria</taxon>
        <taxon>Artiodactyla</taxon>
        <taxon>Whippomorpha</taxon>
        <taxon>Cetacea</taxon>
        <taxon>Odontoceti</taxon>
        <taxon>Monodontidae</taxon>
        <taxon>Monodon</taxon>
    </lineage>
</organism>
<feature type="region of interest" description="Disordered" evidence="1">
    <location>
        <begin position="1"/>
        <end position="21"/>
    </location>
</feature>
<dbReference type="Proteomes" id="UP000308365">
    <property type="component" value="Unassembled WGS sequence"/>
</dbReference>
<evidence type="ECO:0000313" key="3">
    <source>
        <dbReference type="Proteomes" id="UP000308365"/>
    </source>
</evidence>
<sequence>DSLGTVERTRDSEGSFKLEDPTEVTPGLSFFNPVCATPNSKILKEMCDVEQVLLNNTAPGASSLGLPESKHVATESQENKAPGKKKKRALASNTSFFSGCSPIEEEAH</sequence>
<name>A0A4V6WNU5_MONMO</name>
<protein>
    <submittedName>
        <fullName evidence="2">Uncharacterized protein</fullName>
    </submittedName>
</protein>
<proteinExistence type="predicted"/>
<evidence type="ECO:0000256" key="1">
    <source>
        <dbReference type="SAM" id="MobiDB-lite"/>
    </source>
</evidence>